<evidence type="ECO:0000313" key="3">
    <source>
        <dbReference type="Proteomes" id="UP000188354"/>
    </source>
</evidence>
<evidence type="ECO:0000313" key="2">
    <source>
        <dbReference type="EMBL" id="OIW07705.1"/>
    </source>
</evidence>
<protein>
    <submittedName>
        <fullName evidence="2">Uncharacterized protein</fullName>
    </submittedName>
</protein>
<keyword evidence="1" id="KW-0812">Transmembrane</keyword>
<dbReference type="AlphaFoldDB" id="A0A1J7HZ16"/>
<name>A0A1J7HZ16_LUPAN</name>
<keyword evidence="1" id="KW-0472">Membrane</keyword>
<dbReference type="Gramene" id="OIW07705">
    <property type="protein sequence ID" value="OIW07705"/>
    <property type="gene ID" value="TanjilG_19648"/>
</dbReference>
<gene>
    <name evidence="2" type="ORF">TanjilG_19648</name>
</gene>
<proteinExistence type="predicted"/>
<evidence type="ECO:0000256" key="1">
    <source>
        <dbReference type="SAM" id="Phobius"/>
    </source>
</evidence>
<keyword evidence="3" id="KW-1185">Reference proteome</keyword>
<sequence length="95" mass="11063">MCSQEFLVYGQECMLYDLMWLVRLACGLVRLALLYDLMWLVRLACGLVRLACGLVRLACCLMCLMRGLAESAYPDLLMRGQYEYWLIHKFNVDDL</sequence>
<feature type="transmembrane region" description="Helical" evidence="1">
    <location>
        <begin position="20"/>
        <end position="40"/>
    </location>
</feature>
<dbReference type="Proteomes" id="UP000188354">
    <property type="component" value="Chromosome LG07"/>
</dbReference>
<keyword evidence="1" id="KW-1133">Transmembrane helix</keyword>
<feature type="transmembrane region" description="Helical" evidence="1">
    <location>
        <begin position="47"/>
        <end position="69"/>
    </location>
</feature>
<organism evidence="2 3">
    <name type="scientific">Lupinus angustifolius</name>
    <name type="common">Narrow-leaved blue lupine</name>
    <dbReference type="NCBI Taxonomy" id="3871"/>
    <lineage>
        <taxon>Eukaryota</taxon>
        <taxon>Viridiplantae</taxon>
        <taxon>Streptophyta</taxon>
        <taxon>Embryophyta</taxon>
        <taxon>Tracheophyta</taxon>
        <taxon>Spermatophyta</taxon>
        <taxon>Magnoliopsida</taxon>
        <taxon>eudicotyledons</taxon>
        <taxon>Gunneridae</taxon>
        <taxon>Pentapetalae</taxon>
        <taxon>rosids</taxon>
        <taxon>fabids</taxon>
        <taxon>Fabales</taxon>
        <taxon>Fabaceae</taxon>
        <taxon>Papilionoideae</taxon>
        <taxon>50 kb inversion clade</taxon>
        <taxon>genistoids sensu lato</taxon>
        <taxon>core genistoids</taxon>
        <taxon>Genisteae</taxon>
        <taxon>Lupinus</taxon>
    </lineage>
</organism>
<dbReference type="EMBL" id="CM007367">
    <property type="protein sequence ID" value="OIW07705.1"/>
    <property type="molecule type" value="Genomic_DNA"/>
</dbReference>
<reference evidence="2 3" key="1">
    <citation type="journal article" date="2017" name="Plant Biotechnol. J.">
        <title>A comprehensive draft genome sequence for lupin (Lupinus angustifolius), an emerging health food: insights into plant-microbe interactions and legume evolution.</title>
        <authorList>
            <person name="Hane J.K."/>
            <person name="Ming Y."/>
            <person name="Kamphuis L.G."/>
            <person name="Nelson M.N."/>
            <person name="Garg G."/>
            <person name="Atkins C.A."/>
            <person name="Bayer P.E."/>
            <person name="Bravo A."/>
            <person name="Bringans S."/>
            <person name="Cannon S."/>
            <person name="Edwards D."/>
            <person name="Foley R."/>
            <person name="Gao L.L."/>
            <person name="Harrison M.J."/>
            <person name="Huang W."/>
            <person name="Hurgobin B."/>
            <person name="Li S."/>
            <person name="Liu C.W."/>
            <person name="McGrath A."/>
            <person name="Morahan G."/>
            <person name="Murray J."/>
            <person name="Weller J."/>
            <person name="Jian J."/>
            <person name="Singh K.B."/>
        </authorList>
    </citation>
    <scope>NUCLEOTIDE SEQUENCE [LARGE SCALE GENOMIC DNA]</scope>
    <source>
        <strain evidence="3">cv. Tanjil</strain>
        <tissue evidence="2">Whole plant</tissue>
    </source>
</reference>
<accession>A0A1J7HZ16</accession>